<dbReference type="GO" id="GO:0015421">
    <property type="term" value="F:ABC-type oligopeptide transporter activity"/>
    <property type="evidence" value="ECO:0007669"/>
    <property type="project" value="TreeGrafter"/>
</dbReference>
<accession>A0A4U8V0B1</accession>
<keyword evidence="22" id="KW-1185">Reference proteome</keyword>
<feature type="domain" description="ABC transmembrane type-1" evidence="20">
    <location>
        <begin position="111"/>
        <end position="401"/>
    </location>
</feature>
<dbReference type="SUPFAM" id="SSF52540">
    <property type="entry name" value="P-loop containing nucleoside triphosphate hydrolases"/>
    <property type="match status" value="1"/>
</dbReference>
<gene>
    <name evidence="21" type="ORF">L596_004735</name>
</gene>
<evidence type="ECO:0000313" key="21">
    <source>
        <dbReference type="EMBL" id="TMS37897.1"/>
    </source>
</evidence>
<dbReference type="GO" id="GO:0005743">
    <property type="term" value="C:mitochondrial inner membrane"/>
    <property type="evidence" value="ECO:0007669"/>
    <property type="project" value="UniProtKB-SubCell"/>
</dbReference>
<evidence type="ECO:0000256" key="13">
    <source>
        <dbReference type="ARBA" id="ARBA00023128"/>
    </source>
</evidence>
<evidence type="ECO:0000256" key="6">
    <source>
        <dbReference type="ARBA" id="ARBA00022741"/>
    </source>
</evidence>
<keyword evidence="5 18" id="KW-0812">Transmembrane</keyword>
<keyword evidence="8" id="KW-0067">ATP-binding</keyword>
<evidence type="ECO:0000259" key="20">
    <source>
        <dbReference type="PROSITE" id="PS50929"/>
    </source>
</evidence>
<keyword evidence="10" id="KW-0630">Potassium</keyword>
<feature type="transmembrane region" description="Helical" evidence="18">
    <location>
        <begin position="258"/>
        <end position="280"/>
    </location>
</feature>
<dbReference type="EMBL" id="CM016762">
    <property type="protein sequence ID" value="TMS37897.1"/>
    <property type="molecule type" value="Genomic_DNA"/>
</dbReference>
<evidence type="ECO:0000256" key="8">
    <source>
        <dbReference type="ARBA" id="ARBA00022840"/>
    </source>
</evidence>
<evidence type="ECO:0000256" key="1">
    <source>
        <dbReference type="ARBA" id="ARBA00004448"/>
    </source>
</evidence>
<keyword evidence="7" id="KW-0999">Mitochondrion inner membrane</keyword>
<evidence type="ECO:0000256" key="9">
    <source>
        <dbReference type="ARBA" id="ARBA00022946"/>
    </source>
</evidence>
<dbReference type="GO" id="GO:0005524">
    <property type="term" value="F:ATP binding"/>
    <property type="evidence" value="ECO:0007669"/>
    <property type="project" value="UniProtKB-KW"/>
</dbReference>
<dbReference type="SUPFAM" id="SSF90123">
    <property type="entry name" value="ABC transporter transmembrane region"/>
    <property type="match status" value="1"/>
</dbReference>
<evidence type="ECO:0000256" key="11">
    <source>
        <dbReference type="ARBA" id="ARBA00022989"/>
    </source>
</evidence>
<dbReference type="InterPro" id="IPR017871">
    <property type="entry name" value="ABC_transporter-like_CS"/>
</dbReference>
<comment type="similarity">
    <text evidence="2">Belongs to the ABC transporter superfamily. ABCB family. Multidrug resistance exporter (TC 3.A.1.201) subfamily.</text>
</comment>
<dbReference type="AlphaFoldDB" id="A0A4U8V0B1"/>
<evidence type="ECO:0000259" key="19">
    <source>
        <dbReference type="PROSITE" id="PS50893"/>
    </source>
</evidence>
<reference evidence="21 22" key="1">
    <citation type="journal article" date="2015" name="Genome Biol.">
        <title>Comparative genomics of Steinernema reveals deeply conserved gene regulatory networks.</title>
        <authorList>
            <person name="Dillman A.R."/>
            <person name="Macchietto M."/>
            <person name="Porter C.F."/>
            <person name="Rogers A."/>
            <person name="Williams B."/>
            <person name="Antoshechkin I."/>
            <person name="Lee M.M."/>
            <person name="Goodwin Z."/>
            <person name="Lu X."/>
            <person name="Lewis E.E."/>
            <person name="Goodrich-Blair H."/>
            <person name="Stock S.P."/>
            <person name="Adams B.J."/>
            <person name="Sternberg P.W."/>
            <person name="Mortazavi A."/>
        </authorList>
    </citation>
    <scope>NUCLEOTIDE SEQUENCE [LARGE SCALE GENOMIC DNA]</scope>
    <source>
        <strain evidence="21 22">ALL</strain>
    </source>
</reference>
<evidence type="ECO:0000256" key="2">
    <source>
        <dbReference type="ARBA" id="ARBA00007577"/>
    </source>
</evidence>
<dbReference type="GO" id="GO:0090374">
    <property type="term" value="P:oligopeptide export from mitochondrion"/>
    <property type="evidence" value="ECO:0007669"/>
    <property type="project" value="TreeGrafter"/>
</dbReference>
<evidence type="ECO:0000256" key="4">
    <source>
        <dbReference type="ARBA" id="ARBA00022538"/>
    </source>
</evidence>
<dbReference type="EMBL" id="AZBU02000001">
    <property type="protein sequence ID" value="TMS37897.1"/>
    <property type="molecule type" value="Genomic_DNA"/>
</dbReference>
<dbReference type="InterPro" id="IPR039421">
    <property type="entry name" value="Type_1_exporter"/>
</dbReference>
<comment type="caution">
    <text evidence="21">The sequence shown here is derived from an EMBL/GenBank/DDBJ whole genome shotgun (WGS) entry which is preliminary data.</text>
</comment>
<keyword evidence="13" id="KW-0496">Mitochondrion</keyword>
<sequence length="677" mass="73871">MLIALIKSKAACQLSALNPALRAATKSFCSRSTQWLYSPVKAQNVLKTLRLTGLSLSFSAPILKFAKCKFAGEAATKRTDHLLSQYKKHQEYHLTFGDVWGLLKPYSLWFLAAVVSAVLVAIVNTQVPMVLGQLVNVIAGYIAKENAESIDLAELKPVAIQLIGLYAVQAVLTAAYITFLSKLGERMASDLRMQLFDHLLDQDMSFYDAQRTGELNARLSNDVQECKSCFKAVVSQGLRTFAQVGGCMGSLFMISPKMTLLTLTVVPLVIAFGSVLGAALRKLSKSCQAQNAIVSAVSDEAFSNIRTVKAFAMEDSELSLFEREVTKARNLNENLGLKIGLFQGAANFFLNGVILSVLYGGSVLIVNHEMTAGGLMSFLVTAQTIQKSLSQLSVVVGNVAKGYAAGGRVFEFIHLVPVTPTNGNVHIPFHSLWGEIKFNDVVFKYPTRPGHVVFDGLNIVFEPGRITALCGPSGEGKSTIAALIERFYEPTSGSITLDGRDLRTLDLQWLRRHTIGIISQEPVLFGTSIAENIRYGKMNATDEEVRDAARLANADDFISTFPQGYNTVVGERGVTLSGGQKQRIAIARALLKNPPILILDEATSALDCESERVVKEALDNAMRGRTVIIIAHRLSTIKNADEIVVIKGKRVKEKGKHADLMKLKGVYYDLVNCQSEL</sequence>
<dbReference type="Pfam" id="PF00664">
    <property type="entry name" value="ABC_membrane"/>
    <property type="match status" value="1"/>
</dbReference>
<dbReference type="PROSITE" id="PS50929">
    <property type="entry name" value="ABC_TM1F"/>
    <property type="match status" value="1"/>
</dbReference>
<dbReference type="InterPro" id="IPR003439">
    <property type="entry name" value="ABC_transporter-like_ATP-bd"/>
</dbReference>
<dbReference type="Pfam" id="PF00005">
    <property type="entry name" value="ABC_tran"/>
    <property type="match status" value="1"/>
</dbReference>
<dbReference type="STRING" id="34508.A0A4U8V0B1"/>
<protein>
    <recommendedName>
        <fullName evidence="15">Mitochondrial potassium channel ATP-binding subunit</fullName>
    </recommendedName>
    <alternativeName>
        <fullName evidence="17">ATP-binding cassette sub-family B member 8, mitochondrial</fullName>
    </alternativeName>
    <alternativeName>
        <fullName evidence="16">Mitochondrial sulfonylurea-receptor</fullName>
    </alternativeName>
</protein>
<dbReference type="Gene3D" id="1.20.1560.10">
    <property type="entry name" value="ABC transporter type 1, transmembrane domain"/>
    <property type="match status" value="1"/>
</dbReference>
<keyword evidence="3" id="KW-0813">Transport</keyword>
<dbReference type="CDD" id="cd03249">
    <property type="entry name" value="ABC_MTABC3_MDL1_MDL2"/>
    <property type="match status" value="1"/>
</dbReference>
<dbReference type="InterPro" id="IPR003593">
    <property type="entry name" value="AAA+_ATPase"/>
</dbReference>
<dbReference type="FunFam" id="3.40.50.300:FF:000403">
    <property type="entry name" value="ATP-binding cassette sub-family B member 8, mitochondrial"/>
    <property type="match status" value="1"/>
</dbReference>
<dbReference type="Gene3D" id="3.40.50.300">
    <property type="entry name" value="P-loop containing nucleotide triphosphate hydrolases"/>
    <property type="match status" value="1"/>
</dbReference>
<dbReference type="InterPro" id="IPR036640">
    <property type="entry name" value="ABC1_TM_sf"/>
</dbReference>
<dbReference type="PANTHER" id="PTHR43394">
    <property type="entry name" value="ATP-DEPENDENT PERMEASE MDL1, MITOCHONDRIAL"/>
    <property type="match status" value="1"/>
</dbReference>
<name>A0A4U8V0B1_STECR</name>
<evidence type="ECO:0000256" key="18">
    <source>
        <dbReference type="SAM" id="Phobius"/>
    </source>
</evidence>
<dbReference type="InterPro" id="IPR027417">
    <property type="entry name" value="P-loop_NTPase"/>
</dbReference>
<dbReference type="InterPro" id="IPR011527">
    <property type="entry name" value="ABC1_TM_dom"/>
</dbReference>
<reference evidence="21 22" key="2">
    <citation type="journal article" date="2019" name="G3 (Bethesda)">
        <title>Hybrid Assembly of the Genome of the Entomopathogenic Nematode Steinernema carpocapsae Identifies the X-Chromosome.</title>
        <authorList>
            <person name="Serra L."/>
            <person name="Macchietto M."/>
            <person name="Macias-Munoz A."/>
            <person name="McGill C.J."/>
            <person name="Rodriguez I.M."/>
            <person name="Rodriguez B."/>
            <person name="Murad R."/>
            <person name="Mortazavi A."/>
        </authorList>
    </citation>
    <scope>NUCLEOTIDE SEQUENCE [LARGE SCALE GENOMIC DNA]</scope>
    <source>
        <strain evidence="21 22">ALL</strain>
    </source>
</reference>
<keyword evidence="9" id="KW-0809">Transit peptide</keyword>
<dbReference type="FunFam" id="1.20.1560.10:FF:000016">
    <property type="entry name" value="ATP-binding cassette sub-family B member 8, mitochondrial"/>
    <property type="match status" value="1"/>
</dbReference>
<dbReference type="OrthoDB" id="6500128at2759"/>
<dbReference type="PANTHER" id="PTHR43394:SF17">
    <property type="entry name" value="MITOCHONDRIAL POTASSIUM CHANNEL ATP-BINDING SUBUNIT"/>
    <property type="match status" value="1"/>
</dbReference>
<evidence type="ECO:0000256" key="10">
    <source>
        <dbReference type="ARBA" id="ARBA00022958"/>
    </source>
</evidence>
<dbReference type="SMART" id="SM00382">
    <property type="entry name" value="AAA"/>
    <property type="match status" value="1"/>
</dbReference>
<evidence type="ECO:0000256" key="3">
    <source>
        <dbReference type="ARBA" id="ARBA00022448"/>
    </source>
</evidence>
<evidence type="ECO:0000256" key="7">
    <source>
        <dbReference type="ARBA" id="ARBA00022792"/>
    </source>
</evidence>
<evidence type="ECO:0000256" key="12">
    <source>
        <dbReference type="ARBA" id="ARBA00023065"/>
    </source>
</evidence>
<dbReference type="PROSITE" id="PS00211">
    <property type="entry name" value="ABC_TRANSPORTER_1"/>
    <property type="match status" value="1"/>
</dbReference>
<keyword evidence="12" id="KW-0406">Ion transport</keyword>
<evidence type="ECO:0000256" key="17">
    <source>
        <dbReference type="ARBA" id="ARBA00042968"/>
    </source>
</evidence>
<keyword evidence="14 18" id="KW-0472">Membrane</keyword>
<evidence type="ECO:0000313" key="22">
    <source>
        <dbReference type="Proteomes" id="UP000298663"/>
    </source>
</evidence>
<dbReference type="PROSITE" id="PS50893">
    <property type="entry name" value="ABC_TRANSPORTER_2"/>
    <property type="match status" value="1"/>
</dbReference>
<dbReference type="CDD" id="cd18574">
    <property type="entry name" value="ABC_6TM_ABCB8_like"/>
    <property type="match status" value="1"/>
</dbReference>
<feature type="domain" description="ABC transporter" evidence="19">
    <location>
        <begin position="436"/>
        <end position="673"/>
    </location>
</feature>
<feature type="transmembrane region" description="Helical" evidence="18">
    <location>
        <begin position="158"/>
        <end position="179"/>
    </location>
</feature>
<dbReference type="GO" id="GO:0016887">
    <property type="term" value="F:ATP hydrolysis activity"/>
    <property type="evidence" value="ECO:0007669"/>
    <property type="project" value="InterPro"/>
</dbReference>
<dbReference type="Proteomes" id="UP000298663">
    <property type="component" value="Chromosome X"/>
</dbReference>
<keyword evidence="4" id="KW-0633">Potassium transport</keyword>
<proteinExistence type="inferred from homology"/>
<organism evidence="21 22">
    <name type="scientific">Steinernema carpocapsae</name>
    <name type="common">Entomopathogenic nematode</name>
    <dbReference type="NCBI Taxonomy" id="34508"/>
    <lineage>
        <taxon>Eukaryota</taxon>
        <taxon>Metazoa</taxon>
        <taxon>Ecdysozoa</taxon>
        <taxon>Nematoda</taxon>
        <taxon>Chromadorea</taxon>
        <taxon>Rhabditida</taxon>
        <taxon>Tylenchina</taxon>
        <taxon>Panagrolaimomorpha</taxon>
        <taxon>Strongyloidoidea</taxon>
        <taxon>Steinernematidae</taxon>
        <taxon>Steinernema</taxon>
    </lineage>
</organism>
<feature type="transmembrane region" description="Helical" evidence="18">
    <location>
        <begin position="108"/>
        <end position="127"/>
    </location>
</feature>
<evidence type="ECO:0000256" key="16">
    <source>
        <dbReference type="ARBA" id="ARBA00041416"/>
    </source>
</evidence>
<evidence type="ECO:0000256" key="14">
    <source>
        <dbReference type="ARBA" id="ARBA00023136"/>
    </source>
</evidence>
<evidence type="ECO:0000256" key="15">
    <source>
        <dbReference type="ARBA" id="ARBA00040439"/>
    </source>
</evidence>
<dbReference type="GO" id="GO:0006813">
    <property type="term" value="P:potassium ion transport"/>
    <property type="evidence" value="ECO:0007669"/>
    <property type="project" value="UniProtKB-KW"/>
</dbReference>
<comment type="subcellular location">
    <subcellularLocation>
        <location evidence="1">Mitochondrion inner membrane</location>
        <topology evidence="1">Multi-pass membrane protein</topology>
    </subcellularLocation>
</comment>
<keyword evidence="11 18" id="KW-1133">Transmembrane helix</keyword>
<keyword evidence="6" id="KW-0547">Nucleotide-binding</keyword>
<evidence type="ECO:0000256" key="5">
    <source>
        <dbReference type="ARBA" id="ARBA00022692"/>
    </source>
</evidence>